<proteinExistence type="predicted"/>
<dbReference type="GO" id="GO:0016020">
    <property type="term" value="C:membrane"/>
    <property type="evidence" value="ECO:0007669"/>
    <property type="project" value="UniProtKB-SubCell"/>
</dbReference>
<gene>
    <name evidence="7" type="primary">ORF218151</name>
</gene>
<accession>A0A0B7BZ22</accession>
<feature type="compositionally biased region" description="Acidic residues" evidence="5">
    <location>
        <begin position="99"/>
        <end position="114"/>
    </location>
</feature>
<dbReference type="SUPFAM" id="SSF103473">
    <property type="entry name" value="MFS general substrate transporter"/>
    <property type="match status" value="1"/>
</dbReference>
<feature type="region of interest" description="Disordered" evidence="5">
    <location>
        <begin position="90"/>
        <end position="117"/>
    </location>
</feature>
<keyword evidence="3 6" id="KW-1133">Transmembrane helix</keyword>
<dbReference type="PANTHER" id="PTHR10924">
    <property type="entry name" value="MAJOR FACILITATOR SUPERFAMILY PROTEIN-RELATED"/>
    <property type="match status" value="1"/>
</dbReference>
<evidence type="ECO:0000256" key="4">
    <source>
        <dbReference type="ARBA" id="ARBA00023136"/>
    </source>
</evidence>
<protein>
    <recommendedName>
        <fullName evidence="8">Major facilitator superfamily (MFS) profile domain-containing protein</fullName>
    </recommendedName>
</protein>
<comment type="subcellular location">
    <subcellularLocation>
        <location evidence="1">Membrane</location>
        <topology evidence="1">Multi-pass membrane protein</topology>
    </subcellularLocation>
</comment>
<dbReference type="Gene3D" id="1.20.1250.20">
    <property type="entry name" value="MFS general substrate transporter like domains"/>
    <property type="match status" value="1"/>
</dbReference>
<sequence>QLKAGLQPDGRLEWNIEFGGSPSLQDGTTFDKPAQDSLDTARARGMKGVFRTPSTFSPRDFQAKITRGKDAAALSNKSYGKIMENESPEFHKQSYALTSDDESITEEDSDDDEDEKKKISLGTISVDEYEEKRDIKLETRTEVYKRRWYLLALFSITAMLWNAIWSTWGPIAQSAKLVYNWDDGDIAMFTYLGNIPFLITMFPCAYFMDVSGMRTAMIFCCGFMFAGTGFRCIP</sequence>
<name>A0A0B7BZ22_9EUPU</name>
<evidence type="ECO:0008006" key="8">
    <source>
        <dbReference type="Google" id="ProtNLM"/>
    </source>
</evidence>
<dbReference type="InterPro" id="IPR036259">
    <property type="entry name" value="MFS_trans_sf"/>
</dbReference>
<feature type="transmembrane region" description="Helical" evidence="6">
    <location>
        <begin position="188"/>
        <end position="208"/>
    </location>
</feature>
<evidence type="ECO:0000256" key="1">
    <source>
        <dbReference type="ARBA" id="ARBA00004141"/>
    </source>
</evidence>
<dbReference type="EMBL" id="HACG01051362">
    <property type="protein sequence ID" value="CEK98233.1"/>
    <property type="molecule type" value="Transcribed_RNA"/>
</dbReference>
<feature type="non-terminal residue" evidence="7">
    <location>
        <position position="234"/>
    </location>
</feature>
<evidence type="ECO:0000256" key="2">
    <source>
        <dbReference type="ARBA" id="ARBA00022692"/>
    </source>
</evidence>
<dbReference type="AlphaFoldDB" id="A0A0B7BZ22"/>
<dbReference type="InterPro" id="IPR049680">
    <property type="entry name" value="FLVCR1-2_SLC49-like"/>
</dbReference>
<keyword evidence="4 6" id="KW-0472">Membrane</keyword>
<feature type="transmembrane region" description="Helical" evidence="6">
    <location>
        <begin position="148"/>
        <end position="168"/>
    </location>
</feature>
<reference evidence="7" key="1">
    <citation type="submission" date="2014-12" db="EMBL/GenBank/DDBJ databases">
        <title>Insight into the proteome of Arion vulgaris.</title>
        <authorList>
            <person name="Aradska J."/>
            <person name="Bulat T."/>
            <person name="Smidak R."/>
            <person name="Sarate P."/>
            <person name="Gangsoo J."/>
            <person name="Sialana F."/>
            <person name="Bilban M."/>
            <person name="Lubec G."/>
        </authorList>
    </citation>
    <scope>NUCLEOTIDE SEQUENCE</scope>
    <source>
        <tissue evidence="7">Skin</tissue>
    </source>
</reference>
<keyword evidence="2 6" id="KW-0812">Transmembrane</keyword>
<evidence type="ECO:0000256" key="6">
    <source>
        <dbReference type="SAM" id="Phobius"/>
    </source>
</evidence>
<evidence type="ECO:0000256" key="5">
    <source>
        <dbReference type="SAM" id="MobiDB-lite"/>
    </source>
</evidence>
<dbReference type="PANTHER" id="PTHR10924:SF27">
    <property type="entry name" value="SOLUTE CARRIER FAMILY 49 MEMBER 4"/>
    <property type="match status" value="1"/>
</dbReference>
<evidence type="ECO:0000256" key="3">
    <source>
        <dbReference type="ARBA" id="ARBA00022989"/>
    </source>
</evidence>
<evidence type="ECO:0000313" key="7">
    <source>
        <dbReference type="EMBL" id="CEK98233.1"/>
    </source>
</evidence>
<organism evidence="7">
    <name type="scientific">Arion vulgaris</name>
    <dbReference type="NCBI Taxonomy" id="1028688"/>
    <lineage>
        <taxon>Eukaryota</taxon>
        <taxon>Metazoa</taxon>
        <taxon>Spiralia</taxon>
        <taxon>Lophotrochozoa</taxon>
        <taxon>Mollusca</taxon>
        <taxon>Gastropoda</taxon>
        <taxon>Heterobranchia</taxon>
        <taxon>Euthyneura</taxon>
        <taxon>Panpulmonata</taxon>
        <taxon>Eupulmonata</taxon>
        <taxon>Stylommatophora</taxon>
        <taxon>Helicina</taxon>
        <taxon>Arionoidea</taxon>
        <taxon>Arionidae</taxon>
        <taxon>Arion</taxon>
    </lineage>
</organism>
<feature type="non-terminal residue" evidence="7">
    <location>
        <position position="1"/>
    </location>
</feature>